<dbReference type="Proteomes" id="UP000316968">
    <property type="component" value="Chromosome"/>
</dbReference>
<evidence type="ECO:0000256" key="7">
    <source>
        <dbReference type="PROSITE-ProRule" id="PRU00169"/>
    </source>
</evidence>
<dbReference type="Pfam" id="PF00486">
    <property type="entry name" value="Trans_reg_C"/>
    <property type="match status" value="1"/>
</dbReference>
<evidence type="ECO:0000256" key="1">
    <source>
        <dbReference type="ARBA" id="ARBA00004496"/>
    </source>
</evidence>
<evidence type="ECO:0000256" key="4">
    <source>
        <dbReference type="ARBA" id="ARBA00023015"/>
    </source>
</evidence>
<dbReference type="GO" id="GO:0006355">
    <property type="term" value="P:regulation of DNA-templated transcription"/>
    <property type="evidence" value="ECO:0007669"/>
    <property type="project" value="InterPro"/>
</dbReference>
<evidence type="ECO:0000256" key="3">
    <source>
        <dbReference type="ARBA" id="ARBA00023012"/>
    </source>
</evidence>
<dbReference type="SMART" id="SM00862">
    <property type="entry name" value="Trans_reg_C"/>
    <property type="match status" value="1"/>
</dbReference>
<reference evidence="11 12" key="1">
    <citation type="submission" date="2019-06" db="EMBL/GenBank/DDBJ databases">
        <title>Saccharibacillus brassicae sp. nov., an endophytic bacterium isolated from Chinese cabbage seeds (Brassica pekinensis).</title>
        <authorList>
            <person name="Jiang L."/>
            <person name="Lee J."/>
            <person name="Kim S.W."/>
        </authorList>
    </citation>
    <scope>NUCLEOTIDE SEQUENCE [LARGE SCALE GENOMIC DNA]</scope>
    <source>
        <strain evidence="12">KCTC 43072 / ATSA2</strain>
    </source>
</reference>
<gene>
    <name evidence="11" type="ORF">FFV09_18900</name>
</gene>
<sequence length="235" mass="27285">MNVKETKTILIADDNDEIREIVRVLLESEHYRVVEAVDGDDAVRKVDEQIDLIILDIMMPGKSGFKACIEIREKSSAPILFLTAKTQDSDKYMAFSVGSDDYMSKPFSYTELVYRVKALLRRYYVYRGKEKNAPASPLLQIRNLTIDTGSHEVRVDGREVVLTDIEYQILLLMAQNQRKIFSAQNLYESVWEEPYFYSCNNTVMVHIRNLRKKTESDPQEPKLIKTVWGKGYRIE</sequence>
<evidence type="ECO:0000256" key="5">
    <source>
        <dbReference type="ARBA" id="ARBA00023125"/>
    </source>
</evidence>
<dbReference type="FunFam" id="3.40.50.2300:FF:000001">
    <property type="entry name" value="DNA-binding response regulator PhoB"/>
    <property type="match status" value="1"/>
</dbReference>
<keyword evidence="4" id="KW-0805">Transcription regulation</keyword>
<keyword evidence="2 7" id="KW-0597">Phosphoprotein</keyword>
<dbReference type="OrthoDB" id="9790442at2"/>
<evidence type="ECO:0000313" key="12">
    <source>
        <dbReference type="Proteomes" id="UP000316968"/>
    </source>
</evidence>
<dbReference type="KEGG" id="saca:FFV09_18900"/>
<dbReference type="CDD" id="cd00383">
    <property type="entry name" value="trans_reg_C"/>
    <property type="match status" value="1"/>
</dbReference>
<name>A0A4Y6V2K4_SACBS</name>
<dbReference type="PROSITE" id="PS50110">
    <property type="entry name" value="RESPONSE_REGULATORY"/>
    <property type="match status" value="1"/>
</dbReference>
<evidence type="ECO:0000313" key="11">
    <source>
        <dbReference type="EMBL" id="QDH22727.1"/>
    </source>
</evidence>
<evidence type="ECO:0000256" key="2">
    <source>
        <dbReference type="ARBA" id="ARBA00022553"/>
    </source>
</evidence>
<dbReference type="SMART" id="SM00448">
    <property type="entry name" value="REC"/>
    <property type="match status" value="1"/>
</dbReference>
<evidence type="ECO:0000259" key="9">
    <source>
        <dbReference type="PROSITE" id="PS50110"/>
    </source>
</evidence>
<dbReference type="InterPro" id="IPR011006">
    <property type="entry name" value="CheY-like_superfamily"/>
</dbReference>
<dbReference type="EMBL" id="CP041217">
    <property type="protein sequence ID" value="QDH22727.1"/>
    <property type="molecule type" value="Genomic_DNA"/>
</dbReference>
<dbReference type="GO" id="GO:0032993">
    <property type="term" value="C:protein-DNA complex"/>
    <property type="evidence" value="ECO:0007669"/>
    <property type="project" value="TreeGrafter"/>
</dbReference>
<evidence type="ECO:0000256" key="8">
    <source>
        <dbReference type="PROSITE-ProRule" id="PRU01091"/>
    </source>
</evidence>
<dbReference type="InterPro" id="IPR001789">
    <property type="entry name" value="Sig_transdc_resp-reg_receiver"/>
</dbReference>
<dbReference type="AlphaFoldDB" id="A0A4Y6V2K4"/>
<protein>
    <submittedName>
        <fullName evidence="11">Response regulator transcription factor</fullName>
    </submittedName>
</protein>
<dbReference type="Gene3D" id="3.40.50.2300">
    <property type="match status" value="1"/>
</dbReference>
<dbReference type="SUPFAM" id="SSF52172">
    <property type="entry name" value="CheY-like"/>
    <property type="match status" value="1"/>
</dbReference>
<keyword evidence="3" id="KW-0902">Two-component regulatory system</keyword>
<dbReference type="FunFam" id="1.10.10.10:FF:000018">
    <property type="entry name" value="DNA-binding response regulator ResD"/>
    <property type="match status" value="1"/>
</dbReference>
<feature type="DNA-binding region" description="OmpR/PhoB-type" evidence="8">
    <location>
        <begin position="136"/>
        <end position="235"/>
    </location>
</feature>
<dbReference type="InterPro" id="IPR039420">
    <property type="entry name" value="WalR-like"/>
</dbReference>
<dbReference type="GO" id="GO:0005829">
    <property type="term" value="C:cytosol"/>
    <property type="evidence" value="ECO:0007669"/>
    <property type="project" value="TreeGrafter"/>
</dbReference>
<proteinExistence type="predicted"/>
<dbReference type="CDD" id="cd17574">
    <property type="entry name" value="REC_OmpR"/>
    <property type="match status" value="1"/>
</dbReference>
<comment type="subcellular location">
    <subcellularLocation>
        <location evidence="1">Cytoplasm</location>
    </subcellularLocation>
</comment>
<feature type="modified residue" description="4-aspartylphosphate" evidence="7">
    <location>
        <position position="56"/>
    </location>
</feature>
<dbReference type="InterPro" id="IPR001867">
    <property type="entry name" value="OmpR/PhoB-type_DNA-bd"/>
</dbReference>
<evidence type="ECO:0000259" key="10">
    <source>
        <dbReference type="PROSITE" id="PS51755"/>
    </source>
</evidence>
<dbReference type="PANTHER" id="PTHR48111:SF2">
    <property type="entry name" value="RESPONSE REGULATOR SAER"/>
    <property type="match status" value="1"/>
</dbReference>
<keyword evidence="12" id="KW-1185">Reference proteome</keyword>
<accession>A0A4Y6V2K4</accession>
<dbReference type="PANTHER" id="PTHR48111">
    <property type="entry name" value="REGULATOR OF RPOS"/>
    <property type="match status" value="1"/>
</dbReference>
<dbReference type="Gene3D" id="1.10.10.10">
    <property type="entry name" value="Winged helix-like DNA-binding domain superfamily/Winged helix DNA-binding domain"/>
    <property type="match status" value="1"/>
</dbReference>
<feature type="domain" description="Response regulatory" evidence="9">
    <location>
        <begin position="8"/>
        <end position="120"/>
    </location>
</feature>
<dbReference type="PROSITE" id="PS51755">
    <property type="entry name" value="OMPR_PHOB"/>
    <property type="match status" value="1"/>
</dbReference>
<dbReference type="GO" id="GO:0000156">
    <property type="term" value="F:phosphorelay response regulator activity"/>
    <property type="evidence" value="ECO:0007669"/>
    <property type="project" value="TreeGrafter"/>
</dbReference>
<keyword evidence="6" id="KW-0804">Transcription</keyword>
<dbReference type="Pfam" id="PF00072">
    <property type="entry name" value="Response_reg"/>
    <property type="match status" value="1"/>
</dbReference>
<organism evidence="11 12">
    <name type="scientific">Saccharibacillus brassicae</name>
    <dbReference type="NCBI Taxonomy" id="2583377"/>
    <lineage>
        <taxon>Bacteria</taxon>
        <taxon>Bacillati</taxon>
        <taxon>Bacillota</taxon>
        <taxon>Bacilli</taxon>
        <taxon>Bacillales</taxon>
        <taxon>Paenibacillaceae</taxon>
        <taxon>Saccharibacillus</taxon>
    </lineage>
</organism>
<evidence type="ECO:0000256" key="6">
    <source>
        <dbReference type="ARBA" id="ARBA00023163"/>
    </source>
</evidence>
<feature type="domain" description="OmpR/PhoB-type" evidence="10">
    <location>
        <begin position="136"/>
        <end position="235"/>
    </location>
</feature>
<dbReference type="InterPro" id="IPR036388">
    <property type="entry name" value="WH-like_DNA-bd_sf"/>
</dbReference>
<dbReference type="GO" id="GO:0000976">
    <property type="term" value="F:transcription cis-regulatory region binding"/>
    <property type="evidence" value="ECO:0007669"/>
    <property type="project" value="TreeGrafter"/>
</dbReference>
<keyword evidence="5 8" id="KW-0238">DNA-binding</keyword>